<evidence type="ECO:0008006" key="4">
    <source>
        <dbReference type="Google" id="ProtNLM"/>
    </source>
</evidence>
<accession>A0AA40BF55</accession>
<evidence type="ECO:0000313" key="3">
    <source>
        <dbReference type="Proteomes" id="UP001172101"/>
    </source>
</evidence>
<evidence type="ECO:0000256" key="1">
    <source>
        <dbReference type="SAM" id="MobiDB-lite"/>
    </source>
</evidence>
<gene>
    <name evidence="2" type="ORF">B0T26DRAFT_633005</name>
</gene>
<reference evidence="2" key="1">
    <citation type="submission" date="2023-06" db="EMBL/GenBank/DDBJ databases">
        <title>Genome-scale phylogeny and comparative genomics of the fungal order Sordariales.</title>
        <authorList>
            <consortium name="Lawrence Berkeley National Laboratory"/>
            <person name="Hensen N."/>
            <person name="Bonometti L."/>
            <person name="Westerberg I."/>
            <person name="Brannstrom I.O."/>
            <person name="Guillou S."/>
            <person name="Cros-Aarteil S."/>
            <person name="Calhoun S."/>
            <person name="Haridas S."/>
            <person name="Kuo A."/>
            <person name="Mondo S."/>
            <person name="Pangilinan J."/>
            <person name="Riley R."/>
            <person name="LaButti K."/>
            <person name="Andreopoulos B."/>
            <person name="Lipzen A."/>
            <person name="Chen C."/>
            <person name="Yanf M."/>
            <person name="Daum C."/>
            <person name="Ng V."/>
            <person name="Clum A."/>
            <person name="Steindorff A."/>
            <person name="Ohm R."/>
            <person name="Martin F."/>
            <person name="Silar P."/>
            <person name="Natvig D."/>
            <person name="Lalanne C."/>
            <person name="Gautier V."/>
            <person name="Ament-velasquez S.L."/>
            <person name="Kruys A."/>
            <person name="Hutchinson M.I."/>
            <person name="Powell A.J."/>
            <person name="Barry K."/>
            <person name="Miller A.N."/>
            <person name="Grigoriev I.V."/>
            <person name="Debuchy R."/>
            <person name="Gladieux P."/>
            <person name="Thoren M.H."/>
            <person name="Johannesson H."/>
        </authorList>
    </citation>
    <scope>NUCLEOTIDE SEQUENCE</scope>
    <source>
        <strain evidence="2">SMH2392-1A</strain>
    </source>
</reference>
<dbReference type="AlphaFoldDB" id="A0AA40BF55"/>
<dbReference type="RefSeq" id="XP_060301985.1">
    <property type="nucleotide sequence ID" value="XM_060436499.1"/>
</dbReference>
<protein>
    <recommendedName>
        <fullName evidence="4">TOM core complex subunit Tom6</fullName>
    </recommendedName>
</protein>
<evidence type="ECO:0000313" key="2">
    <source>
        <dbReference type="EMBL" id="KAK0733108.1"/>
    </source>
</evidence>
<sequence>MPSTRVVVESQGGAPRHRASNSKGFIASTYQTFTSEENASVVRSVAFFGVAIAFLASSWSELLVSVSPLLDCQRQPGQRANGQQTINEQSP</sequence>
<name>A0AA40BF55_9PEZI</name>
<feature type="region of interest" description="Disordered" evidence="1">
    <location>
        <begin position="1"/>
        <end position="20"/>
    </location>
</feature>
<organism evidence="2 3">
    <name type="scientific">Lasiosphaeria miniovina</name>
    <dbReference type="NCBI Taxonomy" id="1954250"/>
    <lineage>
        <taxon>Eukaryota</taxon>
        <taxon>Fungi</taxon>
        <taxon>Dikarya</taxon>
        <taxon>Ascomycota</taxon>
        <taxon>Pezizomycotina</taxon>
        <taxon>Sordariomycetes</taxon>
        <taxon>Sordariomycetidae</taxon>
        <taxon>Sordariales</taxon>
        <taxon>Lasiosphaeriaceae</taxon>
        <taxon>Lasiosphaeria</taxon>
    </lineage>
</organism>
<keyword evidence="3" id="KW-1185">Reference proteome</keyword>
<comment type="caution">
    <text evidence="2">The sequence shown here is derived from an EMBL/GenBank/DDBJ whole genome shotgun (WGS) entry which is preliminary data.</text>
</comment>
<proteinExistence type="predicted"/>
<dbReference type="Proteomes" id="UP001172101">
    <property type="component" value="Unassembled WGS sequence"/>
</dbReference>
<dbReference type="GeneID" id="85319769"/>
<dbReference type="EMBL" id="JAUIRO010000001">
    <property type="protein sequence ID" value="KAK0733108.1"/>
    <property type="molecule type" value="Genomic_DNA"/>
</dbReference>